<organism evidence="8 9">
    <name type="scientific">Xylanimonas allomyrinae</name>
    <dbReference type="NCBI Taxonomy" id="2509459"/>
    <lineage>
        <taxon>Bacteria</taxon>
        <taxon>Bacillati</taxon>
        <taxon>Actinomycetota</taxon>
        <taxon>Actinomycetes</taxon>
        <taxon>Micrococcales</taxon>
        <taxon>Promicromonosporaceae</taxon>
        <taxon>Xylanimonas</taxon>
    </lineage>
</organism>
<feature type="domain" description="RNA polymerase sigma-70 region 2" evidence="7">
    <location>
        <begin position="44"/>
        <end position="107"/>
    </location>
</feature>
<dbReference type="InterPro" id="IPR013783">
    <property type="entry name" value="Ig-like_fold"/>
</dbReference>
<dbReference type="Gene3D" id="2.60.40.10">
    <property type="entry name" value="Immunoglobulins"/>
    <property type="match status" value="1"/>
</dbReference>
<dbReference type="InterPro" id="IPR014284">
    <property type="entry name" value="RNA_pol_sigma-70_dom"/>
</dbReference>
<name>A0A4P6EMF2_9MICO</name>
<dbReference type="Gene3D" id="1.10.10.1320">
    <property type="entry name" value="Anti-sigma factor, zinc-finger domain"/>
    <property type="match status" value="1"/>
</dbReference>
<dbReference type="GO" id="GO:0005975">
    <property type="term" value="P:carbohydrate metabolic process"/>
    <property type="evidence" value="ECO:0007669"/>
    <property type="project" value="UniProtKB-ARBA"/>
</dbReference>
<dbReference type="Pfam" id="PF04542">
    <property type="entry name" value="Sigma70_r2"/>
    <property type="match status" value="1"/>
</dbReference>
<dbReference type="InterPro" id="IPR013325">
    <property type="entry name" value="RNA_pol_sigma_r2"/>
</dbReference>
<evidence type="ECO:0000256" key="1">
    <source>
        <dbReference type="ARBA" id="ARBA00010641"/>
    </source>
</evidence>
<dbReference type="GO" id="GO:0006352">
    <property type="term" value="P:DNA-templated transcription initiation"/>
    <property type="evidence" value="ECO:0007669"/>
    <property type="project" value="InterPro"/>
</dbReference>
<evidence type="ECO:0000256" key="5">
    <source>
        <dbReference type="ARBA" id="ARBA00023163"/>
    </source>
</evidence>
<dbReference type="InterPro" id="IPR007627">
    <property type="entry name" value="RNA_pol_sigma70_r2"/>
</dbReference>
<dbReference type="Gene3D" id="1.10.1740.10">
    <property type="match status" value="1"/>
</dbReference>
<dbReference type="PANTHER" id="PTHR43133:SF8">
    <property type="entry name" value="RNA POLYMERASE SIGMA FACTOR HI_1459-RELATED"/>
    <property type="match status" value="1"/>
</dbReference>
<feature type="compositionally biased region" description="Gly residues" evidence="6">
    <location>
        <begin position="293"/>
        <end position="302"/>
    </location>
</feature>
<protein>
    <submittedName>
        <fullName evidence="8">Sigma-70 family RNA polymerase sigma factor</fullName>
    </submittedName>
</protein>
<gene>
    <name evidence="8" type="ORF">ET495_03280</name>
</gene>
<dbReference type="InterPro" id="IPR013324">
    <property type="entry name" value="RNA_pol_sigma_r3/r4-like"/>
</dbReference>
<dbReference type="InterPro" id="IPR039425">
    <property type="entry name" value="RNA_pol_sigma-70-like"/>
</dbReference>
<evidence type="ECO:0000256" key="4">
    <source>
        <dbReference type="ARBA" id="ARBA00023125"/>
    </source>
</evidence>
<reference evidence="8 9" key="1">
    <citation type="submission" date="2019-01" db="EMBL/GenBank/DDBJ databases">
        <title>Genome sequencing of strain 2JSPR-7.</title>
        <authorList>
            <person name="Heo J."/>
            <person name="Kim S.-J."/>
            <person name="Kim J.-S."/>
            <person name="Hong S.-B."/>
            <person name="Kwon S.-W."/>
        </authorList>
    </citation>
    <scope>NUCLEOTIDE SEQUENCE [LARGE SCALE GENOMIC DNA]</scope>
    <source>
        <strain evidence="8 9">2JSPR-7</strain>
    </source>
</reference>
<dbReference type="GO" id="GO:0016987">
    <property type="term" value="F:sigma factor activity"/>
    <property type="evidence" value="ECO:0007669"/>
    <property type="project" value="UniProtKB-KW"/>
</dbReference>
<dbReference type="KEGG" id="xyl:ET495_03280"/>
<dbReference type="OrthoDB" id="4990598at2"/>
<sequence length="625" mass="64759">MKEREPAMALAAHAEQADDPTALSDAELVDRVRLGDTGAYCELWDRHHGAGLRAAAKITRRYDPDDMVQEAFARILSAIRRGCGPREGFRPYLYATIRNLSVNWTRDLAASDTLDDLIDVVDPESVFDDAVLDRTITGRAFRSLRTEWRTILWYTSVEGMPPREAGRYLGLSANAAAALAYRAREALRVAWIQAHVSTAGIDEGCQTSVAQLGAYKRGQLCTAEVDRLEDHLKVCLRCSILVEELDDVADRLRAVLVPLILGPGLAGAFEGMAGAGFSASVPAPAARPAPSGAGEGAGGVSRGPGRLRPTHAGPGAKVAALVLATALGLTAGWAVWRSLGGEQPQKDPAAMALPERAPAAEDDGDASDDPPTVPGGDPGPAGAVLVPEGLSDLADPDTRPGTATPSASAGPGDQDRSTDRAGAILPSAEDMALPARDADGTPKDPGTAAPQPSPEPLQAPHVDGVTQSLYLPEVRGTADPGASVTVVADGVPVARTTADAHGGWSATLAFDVAPAAPPVVAAYQEVDGRRSPSAPIAEPLDIKTPTVEAVSVVPSPTVTFTAVPGTVVHVSVDGLVTGYPHAVLGGTTVRALIGLRPGPHTVAVRYADPATGRYGAWARTGFTIP</sequence>
<keyword evidence="9" id="KW-1185">Reference proteome</keyword>
<feature type="region of interest" description="Disordered" evidence="6">
    <location>
        <begin position="355"/>
        <end position="461"/>
    </location>
</feature>
<keyword evidence="3" id="KW-0731">Sigma factor</keyword>
<keyword evidence="4" id="KW-0238">DNA-binding</keyword>
<dbReference type="AlphaFoldDB" id="A0A4P6EMF2"/>
<dbReference type="Proteomes" id="UP000291758">
    <property type="component" value="Chromosome"/>
</dbReference>
<dbReference type="PANTHER" id="PTHR43133">
    <property type="entry name" value="RNA POLYMERASE ECF-TYPE SIGMA FACTO"/>
    <property type="match status" value="1"/>
</dbReference>
<comment type="similarity">
    <text evidence="1">Belongs to the sigma-70 factor family. ECF subfamily.</text>
</comment>
<dbReference type="GO" id="GO:0003677">
    <property type="term" value="F:DNA binding"/>
    <property type="evidence" value="ECO:0007669"/>
    <property type="project" value="UniProtKB-KW"/>
</dbReference>
<accession>A0A4P6EMF2</accession>
<evidence type="ECO:0000313" key="9">
    <source>
        <dbReference type="Proteomes" id="UP000291758"/>
    </source>
</evidence>
<dbReference type="SUPFAM" id="SSF88659">
    <property type="entry name" value="Sigma3 and sigma4 domains of RNA polymerase sigma factors"/>
    <property type="match status" value="1"/>
</dbReference>
<evidence type="ECO:0000256" key="2">
    <source>
        <dbReference type="ARBA" id="ARBA00023015"/>
    </source>
</evidence>
<evidence type="ECO:0000256" key="6">
    <source>
        <dbReference type="SAM" id="MobiDB-lite"/>
    </source>
</evidence>
<dbReference type="EMBL" id="CP035495">
    <property type="protein sequence ID" value="QAY62439.1"/>
    <property type="molecule type" value="Genomic_DNA"/>
</dbReference>
<dbReference type="InterPro" id="IPR041916">
    <property type="entry name" value="Anti_sigma_zinc_sf"/>
</dbReference>
<proteinExistence type="inferred from homology"/>
<evidence type="ECO:0000313" key="8">
    <source>
        <dbReference type="EMBL" id="QAY62439.1"/>
    </source>
</evidence>
<evidence type="ECO:0000256" key="3">
    <source>
        <dbReference type="ARBA" id="ARBA00023082"/>
    </source>
</evidence>
<feature type="compositionally biased region" description="Low complexity" evidence="6">
    <location>
        <begin position="280"/>
        <end position="292"/>
    </location>
</feature>
<keyword evidence="5" id="KW-0804">Transcription</keyword>
<dbReference type="InterPro" id="IPR036388">
    <property type="entry name" value="WH-like_DNA-bd_sf"/>
</dbReference>
<dbReference type="NCBIfam" id="TIGR02937">
    <property type="entry name" value="sigma70-ECF"/>
    <property type="match status" value="1"/>
</dbReference>
<dbReference type="SUPFAM" id="SSF88946">
    <property type="entry name" value="Sigma2 domain of RNA polymerase sigma factors"/>
    <property type="match status" value="1"/>
</dbReference>
<keyword evidence="2" id="KW-0805">Transcription regulation</keyword>
<dbReference type="Gene3D" id="1.10.10.10">
    <property type="entry name" value="Winged helix-like DNA-binding domain superfamily/Winged helix DNA-binding domain"/>
    <property type="match status" value="1"/>
</dbReference>
<evidence type="ECO:0000259" key="7">
    <source>
        <dbReference type="Pfam" id="PF04542"/>
    </source>
</evidence>
<feature type="region of interest" description="Disordered" evidence="6">
    <location>
        <begin position="280"/>
        <end position="312"/>
    </location>
</feature>